<comment type="caution">
    <text evidence="1">The sequence shown here is derived from an EMBL/GenBank/DDBJ whole genome shotgun (WGS) entry which is preliminary data.</text>
</comment>
<dbReference type="Proteomes" id="UP000239068">
    <property type="component" value="Unassembled WGS sequence"/>
</dbReference>
<dbReference type="EMBL" id="MSCM01000002">
    <property type="protein sequence ID" value="PQJ76517.1"/>
    <property type="molecule type" value="Genomic_DNA"/>
</dbReference>
<sequence>MEKDFEDIKLPLEKVEIRLQEFKNAIKIYKTKHFNRTGNNIDVVDKAVEKMTSLHYGWLYSNVKPLVPKRINKYKMASLAELCVIKIQTFILKDLKDLKETRKINADFAFFCCLSMITGMSQDTSNFLKGSSIKRVEDIFHIVKSQRLKWLECKNIDEFPVFSNGLNLFLLFELYHLRFQAIQI</sequence>
<evidence type="ECO:0000313" key="2">
    <source>
        <dbReference type="Proteomes" id="UP000239068"/>
    </source>
</evidence>
<dbReference type="RefSeq" id="WP_105021827.1">
    <property type="nucleotide sequence ID" value="NZ_MSCM01000002.1"/>
</dbReference>
<evidence type="ECO:0000313" key="1">
    <source>
        <dbReference type="EMBL" id="PQJ76517.1"/>
    </source>
</evidence>
<reference evidence="1 2" key="1">
    <citation type="submission" date="2016-12" db="EMBL/GenBank/DDBJ databases">
        <title>Trade-off between light-utilization and light-protection in marine flavobacteria.</title>
        <authorList>
            <person name="Kumagai Y."/>
            <person name="Yoshizawa S."/>
            <person name="Kogure K."/>
            <person name="Iwasaki W."/>
        </authorList>
    </citation>
    <scope>NUCLEOTIDE SEQUENCE [LARGE SCALE GENOMIC DNA]</scope>
    <source>
        <strain evidence="1 2">ATCC 43844</strain>
    </source>
</reference>
<protein>
    <submittedName>
        <fullName evidence="1">Uncharacterized protein</fullName>
    </submittedName>
</protein>
<accession>A0A2S7WFY8</accession>
<keyword evidence="2" id="KW-1185">Reference proteome</keyword>
<name>A0A2S7WFY8_9FLAO</name>
<gene>
    <name evidence="1" type="ORF">BTO16_11470</name>
</gene>
<dbReference type="AlphaFoldDB" id="A0A2S7WFY8"/>
<proteinExistence type="predicted"/>
<organism evidence="1 2">
    <name type="scientific">Polaribacter glomeratus</name>
    <dbReference type="NCBI Taxonomy" id="102"/>
    <lineage>
        <taxon>Bacteria</taxon>
        <taxon>Pseudomonadati</taxon>
        <taxon>Bacteroidota</taxon>
        <taxon>Flavobacteriia</taxon>
        <taxon>Flavobacteriales</taxon>
        <taxon>Flavobacteriaceae</taxon>
    </lineage>
</organism>